<evidence type="ECO:0000259" key="16">
    <source>
        <dbReference type="PROSITE" id="PS50109"/>
    </source>
</evidence>
<dbReference type="AlphaFoldDB" id="A0A1I0XBZ4"/>
<dbReference type="Pfam" id="PF02518">
    <property type="entry name" value="HATPase_c"/>
    <property type="match status" value="1"/>
</dbReference>
<dbReference type="CDD" id="cd17546">
    <property type="entry name" value="REC_hyHK_CKI1_RcsC-like"/>
    <property type="match status" value="1"/>
</dbReference>
<dbReference type="Gene3D" id="3.40.50.2300">
    <property type="match status" value="1"/>
</dbReference>
<keyword evidence="11" id="KW-1133">Transmembrane helix</keyword>
<dbReference type="PRINTS" id="PR00344">
    <property type="entry name" value="BCTRLSENSOR"/>
</dbReference>
<keyword evidence="9" id="KW-0418">Kinase</keyword>
<keyword evidence="10" id="KW-0067">ATP-binding</keyword>
<dbReference type="FunFam" id="3.30.565.10:FF:000010">
    <property type="entry name" value="Sensor histidine kinase RcsC"/>
    <property type="match status" value="1"/>
</dbReference>
<feature type="domain" description="Response regulatory" evidence="17">
    <location>
        <begin position="593"/>
        <end position="709"/>
    </location>
</feature>
<feature type="coiled-coil region" evidence="15">
    <location>
        <begin position="7"/>
        <end position="41"/>
    </location>
</feature>
<keyword evidence="6" id="KW-0808">Transferase</keyword>
<evidence type="ECO:0000256" key="4">
    <source>
        <dbReference type="ARBA" id="ARBA00022475"/>
    </source>
</evidence>
<dbReference type="RefSeq" id="WP_092064149.1">
    <property type="nucleotide sequence ID" value="NZ_FOJU01000003.1"/>
</dbReference>
<protein>
    <recommendedName>
        <fullName evidence="3">histidine kinase</fullName>
        <ecNumber evidence="3">2.7.13.3</ecNumber>
    </recommendedName>
</protein>
<evidence type="ECO:0000256" key="6">
    <source>
        <dbReference type="ARBA" id="ARBA00022679"/>
    </source>
</evidence>
<accession>A0A1I0XBZ4</accession>
<evidence type="ECO:0000256" key="9">
    <source>
        <dbReference type="ARBA" id="ARBA00022777"/>
    </source>
</evidence>
<dbReference type="Gene3D" id="1.10.287.130">
    <property type="match status" value="1"/>
</dbReference>
<dbReference type="InterPro" id="IPR011006">
    <property type="entry name" value="CheY-like_superfamily"/>
</dbReference>
<evidence type="ECO:0000256" key="3">
    <source>
        <dbReference type="ARBA" id="ARBA00012438"/>
    </source>
</evidence>
<dbReference type="PROSITE" id="PS50110">
    <property type="entry name" value="RESPONSE_REGULATORY"/>
    <property type="match status" value="1"/>
</dbReference>
<comment type="subcellular location">
    <subcellularLocation>
        <location evidence="2">Cell membrane</location>
        <topology evidence="2">Multi-pass membrane protein</topology>
    </subcellularLocation>
</comment>
<dbReference type="InterPro" id="IPR004358">
    <property type="entry name" value="Sig_transdc_His_kin-like_C"/>
</dbReference>
<keyword evidence="12" id="KW-0902">Two-component regulatory system</keyword>
<keyword evidence="4" id="KW-1003">Cell membrane</keyword>
<dbReference type="PANTHER" id="PTHR45339">
    <property type="entry name" value="HYBRID SIGNAL TRANSDUCTION HISTIDINE KINASE J"/>
    <property type="match status" value="1"/>
</dbReference>
<evidence type="ECO:0000256" key="15">
    <source>
        <dbReference type="SAM" id="Coils"/>
    </source>
</evidence>
<sequence length="725" mass="80167">MELITKLAAERRARLAAERKLELKQAELEAVNRRLAKSSGQFTEQIAQKRAEMEQVLDENFRVKTDLTVANKRVQIAERRLWDSIETIEGGFAVFDRESTLVIANSAYLEIFDGLDVVGPGIAYADVLTLLMEEGIADPEDLDPRDWRSMMLERWADGARAPKAIRTWEDRYLRLIDERTADGETVSLVIDITESVLRQKELEAAQIRAEEASRTKSAFLANMSHEIRTPMNGVVGMAELLSESALDTDQHLYVDTIRNSAEALLVIINDVLDYSKLEAQRMVLHPEPFDLERCLHEVLLLLQPACREKGITLDLDFDLFMPTRVVGDQGRIRQIMTNLIGNAVKFTPEGGVQVRVTGVPPASGELCRLHISVEDTGIGIPEHLVPEVFGEFNQVEDARSRRFEGTGLGLSITRRLVDMMEGQIWVESELGLGSTFGVELELPVEPAASPELRPLPIGMDRVMVIDARTSSRVIAARQLAQLGLHVEEAAEIGPAITEPSVILLCQTSADDEWPDLEAKLEKAGLTAPVILETDRPAPPHGPKAVLRPPVSRADLLAALYDLAPASSAPLRFSSVRAAPRQNLQPLQPDRQMRLLLAEDNRTNRLVFTKMIAGLDLDIAYAETGREAVDQVAMSPPDIIFMDVSMPEMDGKEAARLIRETGAGAVIPIIAVTAHATEEEAEEILAAGMTHCLTKPLRKSELVEMIRRYAPTEVRSPFAEPLPASA</sequence>
<evidence type="ECO:0000256" key="1">
    <source>
        <dbReference type="ARBA" id="ARBA00000085"/>
    </source>
</evidence>
<evidence type="ECO:0000256" key="13">
    <source>
        <dbReference type="ARBA" id="ARBA00023136"/>
    </source>
</evidence>
<evidence type="ECO:0000256" key="2">
    <source>
        <dbReference type="ARBA" id="ARBA00004651"/>
    </source>
</evidence>
<proteinExistence type="predicted"/>
<keyword evidence="7" id="KW-0812">Transmembrane</keyword>
<evidence type="ECO:0000256" key="14">
    <source>
        <dbReference type="PROSITE-ProRule" id="PRU00169"/>
    </source>
</evidence>
<reference evidence="18 19" key="1">
    <citation type="submission" date="2016-10" db="EMBL/GenBank/DDBJ databases">
        <authorList>
            <person name="de Groot N.N."/>
        </authorList>
    </citation>
    <scope>NUCLEOTIDE SEQUENCE [LARGE SCALE GENOMIC DNA]</scope>
    <source>
        <strain evidence="18 19">DSM 29316</strain>
    </source>
</reference>
<dbReference type="Proteomes" id="UP000198796">
    <property type="component" value="Unassembled WGS sequence"/>
</dbReference>
<keyword evidence="8" id="KW-0547">Nucleotide-binding</keyword>
<dbReference type="OrthoDB" id="9801651at2"/>
<dbReference type="SUPFAM" id="SSF52172">
    <property type="entry name" value="CheY-like"/>
    <property type="match status" value="1"/>
</dbReference>
<feature type="domain" description="Histidine kinase" evidence="16">
    <location>
        <begin position="222"/>
        <end position="444"/>
    </location>
</feature>
<dbReference type="InterPro" id="IPR036097">
    <property type="entry name" value="HisK_dim/P_sf"/>
</dbReference>
<dbReference type="InterPro" id="IPR036890">
    <property type="entry name" value="HATPase_C_sf"/>
</dbReference>
<evidence type="ECO:0000256" key="11">
    <source>
        <dbReference type="ARBA" id="ARBA00022989"/>
    </source>
</evidence>
<dbReference type="GO" id="GO:0005524">
    <property type="term" value="F:ATP binding"/>
    <property type="evidence" value="ECO:0007669"/>
    <property type="project" value="UniProtKB-KW"/>
</dbReference>
<dbReference type="Gene3D" id="3.30.450.20">
    <property type="entry name" value="PAS domain"/>
    <property type="match status" value="1"/>
</dbReference>
<dbReference type="CDD" id="cd16922">
    <property type="entry name" value="HATPase_EvgS-ArcB-TorS-like"/>
    <property type="match status" value="1"/>
</dbReference>
<dbReference type="SUPFAM" id="SSF47384">
    <property type="entry name" value="Homodimeric domain of signal transducing histidine kinase"/>
    <property type="match status" value="1"/>
</dbReference>
<dbReference type="STRING" id="871651.SAMN05421688_2076"/>
<dbReference type="PANTHER" id="PTHR45339:SF1">
    <property type="entry name" value="HYBRID SIGNAL TRANSDUCTION HISTIDINE KINASE J"/>
    <property type="match status" value="1"/>
</dbReference>
<dbReference type="SMART" id="SM00448">
    <property type="entry name" value="REC"/>
    <property type="match status" value="1"/>
</dbReference>
<dbReference type="InterPro" id="IPR001789">
    <property type="entry name" value="Sig_transdc_resp-reg_receiver"/>
</dbReference>
<dbReference type="GO" id="GO:0005886">
    <property type="term" value="C:plasma membrane"/>
    <property type="evidence" value="ECO:0007669"/>
    <property type="project" value="UniProtKB-SubCell"/>
</dbReference>
<keyword evidence="5 14" id="KW-0597">Phosphoprotein</keyword>
<evidence type="ECO:0000256" key="12">
    <source>
        <dbReference type="ARBA" id="ARBA00023012"/>
    </source>
</evidence>
<evidence type="ECO:0000259" key="17">
    <source>
        <dbReference type="PROSITE" id="PS50110"/>
    </source>
</evidence>
<dbReference type="CDD" id="cd00082">
    <property type="entry name" value="HisKA"/>
    <property type="match status" value="1"/>
</dbReference>
<dbReference type="SUPFAM" id="SSF55874">
    <property type="entry name" value="ATPase domain of HSP90 chaperone/DNA topoisomerase II/histidine kinase"/>
    <property type="match status" value="1"/>
</dbReference>
<dbReference type="InterPro" id="IPR003594">
    <property type="entry name" value="HATPase_dom"/>
</dbReference>
<feature type="modified residue" description="4-aspartylphosphate" evidence="14">
    <location>
        <position position="642"/>
    </location>
</feature>
<dbReference type="Gene3D" id="3.30.565.10">
    <property type="entry name" value="Histidine kinase-like ATPase, C-terminal domain"/>
    <property type="match status" value="1"/>
</dbReference>
<comment type="catalytic activity">
    <reaction evidence="1">
        <text>ATP + protein L-histidine = ADP + protein N-phospho-L-histidine.</text>
        <dbReference type="EC" id="2.7.13.3"/>
    </reaction>
</comment>
<dbReference type="FunFam" id="1.10.287.130:FF:000003">
    <property type="entry name" value="Histidine kinase"/>
    <property type="match status" value="1"/>
</dbReference>
<dbReference type="PROSITE" id="PS50109">
    <property type="entry name" value="HIS_KIN"/>
    <property type="match status" value="1"/>
</dbReference>
<evidence type="ECO:0000256" key="7">
    <source>
        <dbReference type="ARBA" id="ARBA00022692"/>
    </source>
</evidence>
<dbReference type="SMART" id="SM00387">
    <property type="entry name" value="HATPase_c"/>
    <property type="match status" value="1"/>
</dbReference>
<organism evidence="18 19">
    <name type="scientific">Poseidonocella pacifica</name>
    <dbReference type="NCBI Taxonomy" id="871651"/>
    <lineage>
        <taxon>Bacteria</taxon>
        <taxon>Pseudomonadati</taxon>
        <taxon>Pseudomonadota</taxon>
        <taxon>Alphaproteobacteria</taxon>
        <taxon>Rhodobacterales</taxon>
        <taxon>Roseobacteraceae</taxon>
        <taxon>Poseidonocella</taxon>
    </lineage>
</organism>
<dbReference type="EC" id="2.7.13.3" evidence="3"/>
<dbReference type="Pfam" id="PF00512">
    <property type="entry name" value="HisKA"/>
    <property type="match status" value="1"/>
</dbReference>
<dbReference type="Pfam" id="PF00072">
    <property type="entry name" value="Response_reg"/>
    <property type="match status" value="1"/>
</dbReference>
<dbReference type="EMBL" id="FOJU01000003">
    <property type="protein sequence ID" value="SFA98207.1"/>
    <property type="molecule type" value="Genomic_DNA"/>
</dbReference>
<keyword evidence="15" id="KW-0175">Coiled coil</keyword>
<dbReference type="Pfam" id="PF12860">
    <property type="entry name" value="PAS_7"/>
    <property type="match status" value="1"/>
</dbReference>
<name>A0A1I0XBZ4_9RHOB</name>
<dbReference type="SMART" id="SM00388">
    <property type="entry name" value="HisKA"/>
    <property type="match status" value="1"/>
</dbReference>
<dbReference type="InterPro" id="IPR003661">
    <property type="entry name" value="HisK_dim/P_dom"/>
</dbReference>
<keyword evidence="13" id="KW-0472">Membrane</keyword>
<dbReference type="InterPro" id="IPR005467">
    <property type="entry name" value="His_kinase_dom"/>
</dbReference>
<evidence type="ECO:0000313" key="18">
    <source>
        <dbReference type="EMBL" id="SFA98207.1"/>
    </source>
</evidence>
<gene>
    <name evidence="18" type="ORF">SAMN05421688_2076</name>
</gene>
<evidence type="ECO:0000256" key="10">
    <source>
        <dbReference type="ARBA" id="ARBA00022840"/>
    </source>
</evidence>
<evidence type="ECO:0000313" key="19">
    <source>
        <dbReference type="Proteomes" id="UP000198796"/>
    </source>
</evidence>
<evidence type="ECO:0000256" key="5">
    <source>
        <dbReference type="ARBA" id="ARBA00022553"/>
    </source>
</evidence>
<dbReference type="GO" id="GO:0000155">
    <property type="term" value="F:phosphorelay sensor kinase activity"/>
    <property type="evidence" value="ECO:0007669"/>
    <property type="project" value="InterPro"/>
</dbReference>
<evidence type="ECO:0000256" key="8">
    <source>
        <dbReference type="ARBA" id="ARBA00022741"/>
    </source>
</evidence>
<keyword evidence="19" id="KW-1185">Reference proteome</keyword>